<dbReference type="Proteomes" id="UP000720508">
    <property type="component" value="Unassembled WGS sequence"/>
</dbReference>
<reference evidence="1 2" key="1">
    <citation type="submission" date="2021-06" db="EMBL/GenBank/DDBJ databases">
        <authorList>
            <person name="Pan X."/>
        </authorList>
    </citation>
    <scope>NUCLEOTIDE SEQUENCE [LARGE SCALE GENOMIC DNA]</scope>
    <source>
        <strain evidence="1 2">4503</strain>
    </source>
</reference>
<dbReference type="RefSeq" id="WP_372458346.1">
    <property type="nucleotide sequence ID" value="NZ_JAHLEM010000126.1"/>
</dbReference>
<proteinExistence type="predicted"/>
<comment type="caution">
    <text evidence="1">The sequence shown here is derived from an EMBL/GenBank/DDBJ whole genome shotgun (WGS) entry which is preliminary data.</text>
</comment>
<feature type="non-terminal residue" evidence="1">
    <location>
        <position position="1"/>
    </location>
</feature>
<gene>
    <name evidence="1" type="ORF">KN815_13930</name>
</gene>
<name>A0ABS6CE47_9ACTN</name>
<sequence>HPPGHDRVEDIAVAPRPGRAEPMALIASAAPLSSADAVAHLRSEAISLIYDPVARSLTADTPRAERITIG</sequence>
<keyword evidence="2" id="KW-1185">Reference proteome</keyword>
<protein>
    <submittedName>
        <fullName evidence="1">Uncharacterized protein</fullName>
    </submittedName>
</protein>
<accession>A0ABS6CE47</accession>
<dbReference type="EMBL" id="JAHLEM010000126">
    <property type="protein sequence ID" value="MBU3865129.1"/>
    <property type="molecule type" value="Genomic_DNA"/>
</dbReference>
<evidence type="ECO:0000313" key="2">
    <source>
        <dbReference type="Proteomes" id="UP000720508"/>
    </source>
</evidence>
<organism evidence="1 2">
    <name type="scientific">Streptomyces niphimycinicus</name>
    <dbReference type="NCBI Taxonomy" id="2842201"/>
    <lineage>
        <taxon>Bacteria</taxon>
        <taxon>Bacillati</taxon>
        <taxon>Actinomycetota</taxon>
        <taxon>Actinomycetes</taxon>
        <taxon>Kitasatosporales</taxon>
        <taxon>Streptomycetaceae</taxon>
        <taxon>Streptomyces</taxon>
    </lineage>
</organism>
<evidence type="ECO:0000313" key="1">
    <source>
        <dbReference type="EMBL" id="MBU3865129.1"/>
    </source>
</evidence>